<evidence type="ECO:0000313" key="13">
    <source>
        <dbReference type="Proteomes" id="UP000030960"/>
    </source>
</evidence>
<dbReference type="EMBL" id="JSUQ01000021">
    <property type="protein sequence ID" value="KHQ50881.1"/>
    <property type="molecule type" value="Genomic_DNA"/>
</dbReference>
<dbReference type="Gene3D" id="3.30.565.10">
    <property type="entry name" value="Histidine kinase-like ATPase, C-terminal domain"/>
    <property type="match status" value="1"/>
</dbReference>
<evidence type="ECO:0000256" key="7">
    <source>
        <dbReference type="ARBA" id="ARBA00022840"/>
    </source>
</evidence>
<keyword evidence="8" id="KW-0902">Two-component regulatory system</keyword>
<dbReference type="InterPro" id="IPR005467">
    <property type="entry name" value="His_kinase_dom"/>
</dbReference>
<keyword evidence="6 12" id="KW-0418">Kinase</keyword>
<dbReference type="SMART" id="SM00062">
    <property type="entry name" value="PBPb"/>
    <property type="match status" value="2"/>
</dbReference>
<dbReference type="Pfam" id="PF02518">
    <property type="entry name" value="HATPase_c"/>
    <property type="match status" value="1"/>
</dbReference>
<dbReference type="AlphaFoldDB" id="A0A0B3S2F2"/>
<keyword evidence="5" id="KW-0547">Nucleotide-binding</keyword>
<dbReference type="SUPFAM" id="SSF47384">
    <property type="entry name" value="Homodimeric domain of signal transducing histidine kinase"/>
    <property type="match status" value="1"/>
</dbReference>
<dbReference type="InterPro" id="IPR036890">
    <property type="entry name" value="HATPase_C_sf"/>
</dbReference>
<organism evidence="12 13">
    <name type="scientific">Mameliella alba</name>
    <dbReference type="NCBI Taxonomy" id="561184"/>
    <lineage>
        <taxon>Bacteria</taxon>
        <taxon>Pseudomonadati</taxon>
        <taxon>Pseudomonadota</taxon>
        <taxon>Alphaproteobacteria</taxon>
        <taxon>Rhodobacterales</taxon>
        <taxon>Roseobacteraceae</taxon>
        <taxon>Mameliella</taxon>
    </lineage>
</organism>
<feature type="domain" description="Response regulatory" evidence="11">
    <location>
        <begin position="909"/>
        <end position="1023"/>
    </location>
</feature>
<accession>A0A0B3S2F2</accession>
<keyword evidence="13" id="KW-1185">Reference proteome</keyword>
<proteinExistence type="predicted"/>
<dbReference type="PROSITE" id="PS50110">
    <property type="entry name" value="RESPONSE_REGULATORY"/>
    <property type="match status" value="1"/>
</dbReference>
<dbReference type="GO" id="GO:0005524">
    <property type="term" value="F:ATP binding"/>
    <property type="evidence" value="ECO:0007669"/>
    <property type="project" value="UniProtKB-KW"/>
</dbReference>
<dbReference type="InterPro" id="IPR003594">
    <property type="entry name" value="HATPase_dom"/>
</dbReference>
<dbReference type="Proteomes" id="UP000030960">
    <property type="component" value="Unassembled WGS sequence"/>
</dbReference>
<comment type="catalytic activity">
    <reaction evidence="1">
        <text>ATP + protein L-histidine = ADP + protein N-phospho-L-histidine.</text>
        <dbReference type="EC" id="2.7.13.3"/>
    </reaction>
</comment>
<sequence>MRILFASSRARWLLIGVFFLLMPLTAGAQSPERQLLRVPWAGDSGFGFVEADGTPRSFFLDLARMLAEEAGFDIDLVDVGLTTEVLPALSRGRADLLAGVGRGAIDDGQLLFAGPVAETRFVLFVHADAPRDWRFETFTDRRIGVLRNTVASRMRPPEGSVMVPYDDQVTAFAHLLDGQVDGVIVLSALGERTLRRTGLDGLVRPTFPPVRENSHFVALRPEFATLLPGIEAALGRLETSGALDDLRARWLMVPPVPVPDVLTVGVSHFPPYHLVEEDGRVSGFAVEVLRDLAARADIAVQFEPITLESWARGPRVGAFDLLPLRSVTEAERNLLQFSAPIQTIEYAIFVRAADAGRELRPEEGRIGIIQSSPLRAEIAGDLGVPLVMLPEVRGGAQDLRAGRIDALVMPRVTFQRTVQEMGLSDAFAQLDAPVFRNDLAIAMRPGLGDLQRRLDVVIRGYVGSDQYRDLARQWMEDPVFWTDRRVNLILYGGGALAILGALAFLVQNWRARANAERLRAQTALASERLAAILASTRQGVFGFGTGGEMAVINPGGRVLLGLEEDVSPQHWPESAQFLEPISDEPLDPGRDPLQRLFRGEMTNGQVCLFRARPDQASRYVRVTSDAVTSLGSGLSALMIVEDTHDNELNRQKLERSQRLSSLGMLTGGLAHDFNNILATILYNAQLVRVKADGPVAATVDRIIDTVRHGNNLTQRLLGFSRQSPQEPGAVSLRESLKELESLARPAIGEAIGLILPAVDEDVFVHCVRGELENALLNLILNARDAMADSGQGDEIVIQVRRYDMCTSDQEDAETGHMVEIAVSDNGPGMTGDVLRQATDPFFSTKTDAGGTGLGLAMVDSLAARSSGRLSLYSEPGNGTTVRLRLPRFAGDGGALPQTSAAIPRGDGWRLLLVEDQAALREPMAELLRDLGYDVDMADTGRAALDRLDAGADYDVVLSDIVMPGGVSGVDLARAICTRFARMAIVLMSGHAEVGSDEIRALGLPVLQKPCPLPDLATAIHAALKEGQA</sequence>
<evidence type="ECO:0000256" key="1">
    <source>
        <dbReference type="ARBA" id="ARBA00000085"/>
    </source>
</evidence>
<keyword evidence="7" id="KW-0067">ATP-binding</keyword>
<dbReference type="STRING" id="561184.SAMN05216376_10440"/>
<evidence type="ECO:0000313" key="12">
    <source>
        <dbReference type="EMBL" id="KHQ50881.1"/>
    </source>
</evidence>
<feature type="domain" description="Histidine kinase" evidence="10">
    <location>
        <begin position="668"/>
        <end position="889"/>
    </location>
</feature>
<dbReference type="Gene3D" id="3.40.190.10">
    <property type="entry name" value="Periplasmic binding protein-like II"/>
    <property type="match status" value="4"/>
</dbReference>
<evidence type="ECO:0000256" key="2">
    <source>
        <dbReference type="ARBA" id="ARBA00012438"/>
    </source>
</evidence>
<keyword evidence="3 9" id="KW-0597">Phosphoprotein</keyword>
<dbReference type="InterPro" id="IPR003661">
    <property type="entry name" value="HisK_dim/P_dom"/>
</dbReference>
<comment type="caution">
    <text evidence="12">The sequence shown here is derived from an EMBL/GenBank/DDBJ whole genome shotgun (WGS) entry which is preliminary data.</text>
</comment>
<reference evidence="12 13" key="1">
    <citation type="submission" date="2014-10" db="EMBL/GenBank/DDBJ databases">
        <title>Genome sequence of Ponticoccus sp. strain UMTAT08 isolated from clonal culture of toxic dinoflagellate Alexandrium tamiyavanichii.</title>
        <authorList>
            <person name="Gan H.Y."/>
            <person name="Muhd D.-D."/>
            <person name="Mohd Noor M.E."/>
            <person name="Yeong Y.S."/>
            <person name="Usup G."/>
        </authorList>
    </citation>
    <scope>NUCLEOTIDE SEQUENCE [LARGE SCALE GENOMIC DNA]</scope>
    <source>
        <strain evidence="12 13">UMTAT08</strain>
    </source>
</reference>
<dbReference type="PRINTS" id="PR00344">
    <property type="entry name" value="BCTRLSENSOR"/>
</dbReference>
<name>A0A0B3S2F2_9RHOB</name>
<dbReference type="Gene3D" id="3.40.50.2300">
    <property type="match status" value="1"/>
</dbReference>
<gene>
    <name evidence="12" type="ORF">OA50_04593</name>
</gene>
<dbReference type="SUPFAM" id="SSF52172">
    <property type="entry name" value="CheY-like"/>
    <property type="match status" value="1"/>
</dbReference>
<protein>
    <recommendedName>
        <fullName evidence="2">histidine kinase</fullName>
        <ecNumber evidence="2">2.7.13.3</ecNumber>
    </recommendedName>
</protein>
<dbReference type="InterPro" id="IPR036097">
    <property type="entry name" value="HisK_dim/P_sf"/>
</dbReference>
<dbReference type="GO" id="GO:0000155">
    <property type="term" value="F:phosphorelay sensor kinase activity"/>
    <property type="evidence" value="ECO:0007669"/>
    <property type="project" value="InterPro"/>
</dbReference>
<dbReference type="EC" id="2.7.13.3" evidence="2"/>
<dbReference type="InterPro" id="IPR011006">
    <property type="entry name" value="CheY-like_superfamily"/>
</dbReference>
<dbReference type="SMART" id="SM00387">
    <property type="entry name" value="HATPase_c"/>
    <property type="match status" value="1"/>
</dbReference>
<evidence type="ECO:0000259" key="10">
    <source>
        <dbReference type="PROSITE" id="PS50109"/>
    </source>
</evidence>
<dbReference type="InterPro" id="IPR001789">
    <property type="entry name" value="Sig_transdc_resp-reg_receiver"/>
</dbReference>
<evidence type="ECO:0000256" key="4">
    <source>
        <dbReference type="ARBA" id="ARBA00022679"/>
    </source>
</evidence>
<dbReference type="Pfam" id="PF00072">
    <property type="entry name" value="Response_reg"/>
    <property type="match status" value="1"/>
</dbReference>
<dbReference type="SMART" id="SM00388">
    <property type="entry name" value="HisKA"/>
    <property type="match status" value="1"/>
</dbReference>
<evidence type="ECO:0000256" key="6">
    <source>
        <dbReference type="ARBA" id="ARBA00022777"/>
    </source>
</evidence>
<dbReference type="InterPro" id="IPR001638">
    <property type="entry name" value="Solute-binding_3/MltF_N"/>
</dbReference>
<dbReference type="InterPro" id="IPR004358">
    <property type="entry name" value="Sig_transdc_His_kin-like_C"/>
</dbReference>
<dbReference type="SMART" id="SM00448">
    <property type="entry name" value="REC"/>
    <property type="match status" value="1"/>
</dbReference>
<dbReference type="PROSITE" id="PS50109">
    <property type="entry name" value="HIS_KIN"/>
    <property type="match status" value="1"/>
</dbReference>
<dbReference type="Pfam" id="PF00497">
    <property type="entry name" value="SBP_bac_3"/>
    <property type="match status" value="2"/>
</dbReference>
<dbReference type="SUPFAM" id="SSF55874">
    <property type="entry name" value="ATPase domain of HSP90 chaperone/DNA topoisomerase II/histidine kinase"/>
    <property type="match status" value="1"/>
</dbReference>
<evidence type="ECO:0000256" key="3">
    <source>
        <dbReference type="ARBA" id="ARBA00022553"/>
    </source>
</evidence>
<dbReference type="Gene3D" id="1.10.287.130">
    <property type="match status" value="1"/>
</dbReference>
<evidence type="ECO:0000259" key="11">
    <source>
        <dbReference type="PROSITE" id="PS50110"/>
    </source>
</evidence>
<evidence type="ECO:0000256" key="5">
    <source>
        <dbReference type="ARBA" id="ARBA00022741"/>
    </source>
</evidence>
<evidence type="ECO:0000256" key="8">
    <source>
        <dbReference type="ARBA" id="ARBA00023012"/>
    </source>
</evidence>
<dbReference type="PANTHER" id="PTHR43065">
    <property type="entry name" value="SENSOR HISTIDINE KINASE"/>
    <property type="match status" value="1"/>
</dbReference>
<feature type="modified residue" description="4-aspartylphosphate" evidence="9">
    <location>
        <position position="959"/>
    </location>
</feature>
<dbReference type="SUPFAM" id="SSF53850">
    <property type="entry name" value="Periplasmic binding protein-like II"/>
    <property type="match status" value="2"/>
</dbReference>
<evidence type="ECO:0000256" key="9">
    <source>
        <dbReference type="PROSITE-ProRule" id="PRU00169"/>
    </source>
</evidence>
<keyword evidence="4" id="KW-0808">Transferase</keyword>
<dbReference type="PATRIC" id="fig|1515334.3.peg.4618"/>
<dbReference type="PANTHER" id="PTHR43065:SF46">
    <property type="entry name" value="C4-DICARBOXYLATE TRANSPORT SENSOR PROTEIN DCTB"/>
    <property type="match status" value="1"/>
</dbReference>